<proteinExistence type="predicted"/>
<dbReference type="SUPFAM" id="SSF46689">
    <property type="entry name" value="Homeodomain-like"/>
    <property type="match status" value="1"/>
</dbReference>
<dbReference type="PRINTS" id="PR00455">
    <property type="entry name" value="HTHTETR"/>
</dbReference>
<dbReference type="Pfam" id="PF00440">
    <property type="entry name" value="TetR_N"/>
    <property type="match status" value="1"/>
</dbReference>
<dbReference type="GO" id="GO:0003700">
    <property type="term" value="F:DNA-binding transcription factor activity"/>
    <property type="evidence" value="ECO:0007669"/>
    <property type="project" value="TreeGrafter"/>
</dbReference>
<evidence type="ECO:0000259" key="5">
    <source>
        <dbReference type="PROSITE" id="PS50977"/>
    </source>
</evidence>
<dbReference type="InterPro" id="IPR001647">
    <property type="entry name" value="HTH_TetR"/>
</dbReference>
<feature type="DNA-binding region" description="H-T-H motif" evidence="4">
    <location>
        <begin position="35"/>
        <end position="54"/>
    </location>
</feature>
<organism evidence="6 7">
    <name type="scientific">Nocardioides marmorisolisilvae</name>
    <dbReference type="NCBI Taxonomy" id="1542737"/>
    <lineage>
        <taxon>Bacteria</taxon>
        <taxon>Bacillati</taxon>
        <taxon>Actinomycetota</taxon>
        <taxon>Actinomycetes</taxon>
        <taxon>Propionibacteriales</taxon>
        <taxon>Nocardioidaceae</taxon>
        <taxon>Nocardioides</taxon>
    </lineage>
</organism>
<name>A0A3N0DXB2_9ACTN</name>
<sequence>MLLPVTSTQAPTLTRERILDAALALFAEKGYDATSMREIAEQLGMTKAALYYHFEGKDAIVLALLADIEEQVEELVAWARQQPVDETLRRDVLERWTTIMQAHGITAFRFVMANRHVIHQIRPDRSGMVACMTELYSLLAPETASVEEQLRVRLALMTINMAGFVGSGIDAPDEEILAEARRLALELMP</sequence>
<protein>
    <submittedName>
        <fullName evidence="6">TetR/AcrR family transcriptional regulator</fullName>
    </submittedName>
</protein>
<comment type="caution">
    <text evidence="6">The sequence shown here is derived from an EMBL/GenBank/DDBJ whole genome shotgun (WGS) entry which is preliminary data.</text>
</comment>
<keyword evidence="2 4" id="KW-0238">DNA-binding</keyword>
<evidence type="ECO:0000313" key="7">
    <source>
        <dbReference type="Proteomes" id="UP000277094"/>
    </source>
</evidence>
<dbReference type="Gene3D" id="1.10.357.10">
    <property type="entry name" value="Tetracycline Repressor, domain 2"/>
    <property type="match status" value="1"/>
</dbReference>
<accession>A0A3N0DXB2</accession>
<dbReference type="InterPro" id="IPR050109">
    <property type="entry name" value="HTH-type_TetR-like_transc_reg"/>
</dbReference>
<reference evidence="6 7" key="1">
    <citation type="submission" date="2018-11" db="EMBL/GenBank/DDBJ databases">
        <authorList>
            <person name="Li F."/>
        </authorList>
    </citation>
    <scope>NUCLEOTIDE SEQUENCE [LARGE SCALE GENOMIC DNA]</scope>
    <source>
        <strain evidence="6 7">KIS18-7</strain>
    </source>
</reference>
<keyword evidence="3" id="KW-0804">Transcription</keyword>
<keyword evidence="1" id="KW-0805">Transcription regulation</keyword>
<evidence type="ECO:0000313" key="6">
    <source>
        <dbReference type="EMBL" id="RNL80136.1"/>
    </source>
</evidence>
<evidence type="ECO:0000256" key="1">
    <source>
        <dbReference type="ARBA" id="ARBA00023015"/>
    </source>
</evidence>
<dbReference type="EMBL" id="RJSG01000002">
    <property type="protein sequence ID" value="RNL80136.1"/>
    <property type="molecule type" value="Genomic_DNA"/>
</dbReference>
<feature type="domain" description="HTH tetR-type" evidence="5">
    <location>
        <begin position="12"/>
        <end position="72"/>
    </location>
</feature>
<dbReference type="AlphaFoldDB" id="A0A3N0DXB2"/>
<dbReference type="InterPro" id="IPR009057">
    <property type="entry name" value="Homeodomain-like_sf"/>
</dbReference>
<dbReference type="Proteomes" id="UP000277094">
    <property type="component" value="Unassembled WGS sequence"/>
</dbReference>
<dbReference type="PROSITE" id="PS50977">
    <property type="entry name" value="HTH_TETR_2"/>
    <property type="match status" value="1"/>
</dbReference>
<dbReference type="OrthoDB" id="1669699at2"/>
<dbReference type="PANTHER" id="PTHR30055:SF234">
    <property type="entry name" value="HTH-TYPE TRANSCRIPTIONAL REGULATOR BETI"/>
    <property type="match status" value="1"/>
</dbReference>
<dbReference type="GO" id="GO:0000976">
    <property type="term" value="F:transcription cis-regulatory region binding"/>
    <property type="evidence" value="ECO:0007669"/>
    <property type="project" value="TreeGrafter"/>
</dbReference>
<evidence type="ECO:0000256" key="3">
    <source>
        <dbReference type="ARBA" id="ARBA00023163"/>
    </source>
</evidence>
<evidence type="ECO:0000256" key="2">
    <source>
        <dbReference type="ARBA" id="ARBA00023125"/>
    </source>
</evidence>
<dbReference type="PANTHER" id="PTHR30055">
    <property type="entry name" value="HTH-TYPE TRANSCRIPTIONAL REGULATOR RUTR"/>
    <property type="match status" value="1"/>
</dbReference>
<evidence type="ECO:0000256" key="4">
    <source>
        <dbReference type="PROSITE-ProRule" id="PRU00335"/>
    </source>
</evidence>
<keyword evidence="7" id="KW-1185">Reference proteome</keyword>
<gene>
    <name evidence="6" type="ORF">EFL95_14610</name>
</gene>